<keyword evidence="10" id="KW-1185">Reference proteome</keyword>
<evidence type="ECO:0000256" key="1">
    <source>
        <dbReference type="ARBA" id="ARBA00004651"/>
    </source>
</evidence>
<evidence type="ECO:0000259" key="8">
    <source>
        <dbReference type="PROSITE" id="PS50928"/>
    </source>
</evidence>
<feature type="transmembrane region" description="Helical" evidence="7">
    <location>
        <begin position="414"/>
        <end position="434"/>
    </location>
</feature>
<protein>
    <submittedName>
        <fullName evidence="9">ABC-type phosphate/phosphonate transport system, permease component</fullName>
    </submittedName>
</protein>
<evidence type="ECO:0000256" key="5">
    <source>
        <dbReference type="ARBA" id="ARBA00022989"/>
    </source>
</evidence>
<dbReference type="EMBL" id="DF967972">
    <property type="protein sequence ID" value="GAP14155.1"/>
    <property type="molecule type" value="Genomic_DNA"/>
</dbReference>
<evidence type="ECO:0000256" key="3">
    <source>
        <dbReference type="ARBA" id="ARBA00022475"/>
    </source>
</evidence>
<gene>
    <name evidence="9" type="ORF">LARV_01921</name>
</gene>
<dbReference type="RefSeq" id="WP_075073442.1">
    <property type="nucleotide sequence ID" value="NZ_DF967972.1"/>
</dbReference>
<keyword evidence="2 7" id="KW-0813">Transport</keyword>
<feature type="transmembrane region" description="Helical" evidence="7">
    <location>
        <begin position="464"/>
        <end position="487"/>
    </location>
</feature>
<feature type="transmembrane region" description="Helical" evidence="7">
    <location>
        <begin position="386"/>
        <end position="408"/>
    </location>
</feature>
<dbReference type="SUPFAM" id="SSF161098">
    <property type="entry name" value="MetI-like"/>
    <property type="match status" value="1"/>
</dbReference>
<sequence length="603" mass="64932">MPKKRSFFKSLLLGVCIIVALVIYAYGFQVTKVNLDETRDPKRQTQLTRIIRALARPDVLEYDKKEFTVSLPVYVPCPESAAATNSQPEGAYLVMTPACADAGSEVMIEGFNFAANSTGPLNFVPPSGVSLQMTTIQTDANGHFSVTAKLPKRPDTQVQEIRVITRQNIGTPHFSQNAIDTWDKIIETVFMALLATTLGILIAIPASFLAARNIMTPITSPFTSVALAILVLPVGLYGGWQISTWMMDLNQSLTSNIWIDIAFLLLLPLLIWYGIRWAIPPEEVSKPKLGMRIARIVAMAILAMVGILVLYLLSSLAIRIGDALVKPLQAMGFLGKFVASLGDILSFSISVITALICAGILGSLAGRLGQAIVEHTSTKVNRALNLALGATAGATFLALLGAGIDWLYQIENPTFTLLIPAVVGGIGGLITAMVLSRNATLPIGFVIYSLTRTLFNGLRSIESLVMVIVFAVWVGIGPFAGVLALALHTIASNAKLYSEQVEAIMAGPLEAVTATGANRIQTIIYAVIPQIIPPYISYTMYRWDINVRMSTIIGFAGGGGIGFLLQQNINLLNYRAASAQMLAIAIVVASMDYLSSKLREKAI</sequence>
<dbReference type="CDD" id="cd06261">
    <property type="entry name" value="TM_PBP2"/>
    <property type="match status" value="1"/>
</dbReference>
<feature type="transmembrane region" description="Helical" evidence="7">
    <location>
        <begin position="257"/>
        <end position="275"/>
    </location>
</feature>
<evidence type="ECO:0000313" key="9">
    <source>
        <dbReference type="EMBL" id="GAP14155.1"/>
    </source>
</evidence>
<feature type="transmembrane region" description="Helical" evidence="7">
    <location>
        <begin position="296"/>
        <end position="318"/>
    </location>
</feature>
<feature type="transmembrane region" description="Helical" evidence="7">
    <location>
        <begin position="577"/>
        <end position="594"/>
    </location>
</feature>
<dbReference type="Pfam" id="PF00528">
    <property type="entry name" value="BPD_transp_1"/>
    <property type="match status" value="1"/>
</dbReference>
<keyword evidence="6 7" id="KW-0472">Membrane</keyword>
<keyword evidence="3" id="KW-1003">Cell membrane</keyword>
<organism evidence="9">
    <name type="scientific">Longilinea arvoryzae</name>
    <dbReference type="NCBI Taxonomy" id="360412"/>
    <lineage>
        <taxon>Bacteria</taxon>
        <taxon>Bacillati</taxon>
        <taxon>Chloroflexota</taxon>
        <taxon>Anaerolineae</taxon>
        <taxon>Anaerolineales</taxon>
        <taxon>Anaerolineaceae</taxon>
        <taxon>Longilinea</taxon>
    </lineage>
</organism>
<accession>A0A0S7BJN5</accession>
<feature type="transmembrane region" description="Helical" evidence="7">
    <location>
        <begin position="218"/>
        <end position="237"/>
    </location>
</feature>
<evidence type="ECO:0000256" key="7">
    <source>
        <dbReference type="RuleBase" id="RU363032"/>
    </source>
</evidence>
<dbReference type="STRING" id="360412.LARV_01921"/>
<dbReference type="PROSITE" id="PS50928">
    <property type="entry name" value="ABC_TM1"/>
    <property type="match status" value="1"/>
</dbReference>
<keyword evidence="5 7" id="KW-1133">Transmembrane helix</keyword>
<dbReference type="Gene3D" id="1.10.3720.10">
    <property type="entry name" value="MetI-like"/>
    <property type="match status" value="1"/>
</dbReference>
<keyword evidence="4 7" id="KW-0812">Transmembrane</keyword>
<dbReference type="InterPro" id="IPR000515">
    <property type="entry name" value="MetI-like"/>
</dbReference>
<dbReference type="Proteomes" id="UP000055060">
    <property type="component" value="Unassembled WGS sequence"/>
</dbReference>
<evidence type="ECO:0000256" key="2">
    <source>
        <dbReference type="ARBA" id="ARBA00022448"/>
    </source>
</evidence>
<dbReference type="PANTHER" id="PTHR30043">
    <property type="entry name" value="PHOSPHONATES TRANSPORT SYSTEM PERMEASE PROTEIN"/>
    <property type="match status" value="1"/>
</dbReference>
<dbReference type="PANTHER" id="PTHR30043:SF1">
    <property type="entry name" value="ABC TRANSPORT SYSTEM PERMEASE PROTEIN P69"/>
    <property type="match status" value="1"/>
</dbReference>
<reference evidence="9" key="1">
    <citation type="submission" date="2015-07" db="EMBL/GenBank/DDBJ databases">
        <title>Draft Genome Sequences of Anaerolinea thermolimosa IMO-1, Bellilinea caldifistulae GOMI-1, Leptolinea tardivitalis YMTK-2, Levilinea saccharolytica KIBI-1,Longilinea arvoryzae KOME-1, Previously Described as Members of the Anaerolineaceae (Chloroflexi).</title>
        <authorList>
            <person name="Sekiguchi Y."/>
            <person name="Ohashi A."/>
            <person name="Matsuura N."/>
            <person name="Tourlousse M.D."/>
        </authorList>
    </citation>
    <scope>NUCLEOTIDE SEQUENCE [LARGE SCALE GENOMIC DNA]</scope>
    <source>
        <strain evidence="9">KOME-1</strain>
    </source>
</reference>
<evidence type="ECO:0000313" key="10">
    <source>
        <dbReference type="Proteomes" id="UP000055060"/>
    </source>
</evidence>
<dbReference type="AlphaFoldDB" id="A0A0S7BJN5"/>
<feature type="domain" description="ABC transmembrane type-1" evidence="8">
    <location>
        <begin position="410"/>
        <end position="595"/>
    </location>
</feature>
<feature type="transmembrane region" description="Helical" evidence="7">
    <location>
        <begin position="545"/>
        <end position="565"/>
    </location>
</feature>
<feature type="transmembrane region" description="Helical" evidence="7">
    <location>
        <begin position="189"/>
        <end position="211"/>
    </location>
</feature>
<proteinExistence type="inferred from homology"/>
<evidence type="ECO:0000256" key="6">
    <source>
        <dbReference type="ARBA" id="ARBA00023136"/>
    </source>
</evidence>
<dbReference type="InterPro" id="IPR035906">
    <property type="entry name" value="MetI-like_sf"/>
</dbReference>
<name>A0A0S7BJN5_9CHLR</name>
<comment type="similarity">
    <text evidence="7">Belongs to the binding-protein-dependent transport system permease family.</text>
</comment>
<feature type="transmembrane region" description="Helical" evidence="7">
    <location>
        <begin position="338"/>
        <end position="365"/>
    </location>
</feature>
<evidence type="ECO:0000256" key="4">
    <source>
        <dbReference type="ARBA" id="ARBA00022692"/>
    </source>
</evidence>
<dbReference type="GO" id="GO:0055085">
    <property type="term" value="P:transmembrane transport"/>
    <property type="evidence" value="ECO:0007669"/>
    <property type="project" value="InterPro"/>
</dbReference>
<comment type="subcellular location">
    <subcellularLocation>
        <location evidence="1 7">Cell membrane</location>
        <topology evidence="1 7">Multi-pass membrane protein</topology>
    </subcellularLocation>
</comment>
<feature type="transmembrane region" description="Helical" evidence="7">
    <location>
        <begin position="441"/>
        <end position="458"/>
    </location>
</feature>
<dbReference type="GO" id="GO:0005886">
    <property type="term" value="C:plasma membrane"/>
    <property type="evidence" value="ECO:0007669"/>
    <property type="project" value="UniProtKB-SubCell"/>
</dbReference>